<dbReference type="Proteomes" id="UP000551758">
    <property type="component" value="Unassembled WGS sequence"/>
</dbReference>
<reference evidence="4 5" key="1">
    <citation type="journal article" date="2020" name="Mol. Biol. Evol.">
        <title>Interspecific Gene Flow and the Evolution of Specialization in Black and White Rhinoceros.</title>
        <authorList>
            <person name="Moodley Y."/>
            <person name="Westbury M.V."/>
            <person name="Russo I.M."/>
            <person name="Gopalakrishnan S."/>
            <person name="Rakotoarivelo A."/>
            <person name="Olsen R.A."/>
            <person name="Prost S."/>
            <person name="Tunstall T."/>
            <person name="Ryder O.A."/>
            <person name="Dalen L."/>
            <person name="Bruford M.W."/>
        </authorList>
    </citation>
    <scope>NUCLEOTIDE SEQUENCE [LARGE SCALE GENOMIC DNA]</scope>
    <source>
        <strain evidence="4">SBR-YM</strain>
        <tissue evidence="4">Skin</tissue>
    </source>
</reference>
<keyword evidence="5" id="KW-1185">Reference proteome</keyword>
<proteinExistence type="inferred from homology"/>
<feature type="region of interest" description="Disordered" evidence="3">
    <location>
        <begin position="248"/>
        <end position="294"/>
    </location>
</feature>
<evidence type="ECO:0008006" key="6">
    <source>
        <dbReference type="Google" id="ProtNLM"/>
    </source>
</evidence>
<accession>A0A7J7EBJ4</accession>
<dbReference type="PANTHER" id="PTHR19307">
    <property type="entry name" value="TUMOR PROTEIN D52"/>
    <property type="match status" value="1"/>
</dbReference>
<feature type="compositionally biased region" description="Acidic residues" evidence="3">
    <location>
        <begin position="279"/>
        <end position="294"/>
    </location>
</feature>
<gene>
    <name evidence="4" type="ORF">HPG69_007766</name>
</gene>
<dbReference type="PANTHER" id="PTHR19307:SF5">
    <property type="entry name" value="TUMOR PROTEIN D55"/>
    <property type="match status" value="1"/>
</dbReference>
<dbReference type="EMBL" id="JACDTQ010003801">
    <property type="protein sequence ID" value="KAF5912776.1"/>
    <property type="molecule type" value="Genomic_DNA"/>
</dbReference>
<feature type="compositionally biased region" description="Polar residues" evidence="3">
    <location>
        <begin position="259"/>
        <end position="268"/>
    </location>
</feature>
<comment type="similarity">
    <text evidence="1">Belongs to the TPD52 family.</text>
</comment>
<dbReference type="GO" id="GO:0005737">
    <property type="term" value="C:cytoplasm"/>
    <property type="evidence" value="ECO:0007669"/>
    <property type="project" value="TreeGrafter"/>
</dbReference>
<comment type="caution">
    <text evidence="4">The sequence shown here is derived from an EMBL/GenBank/DDBJ whole genome shotgun (WGS) entry which is preliminary data.</text>
</comment>
<keyword evidence="2" id="KW-0175">Coiled coil</keyword>
<evidence type="ECO:0000256" key="2">
    <source>
        <dbReference type="ARBA" id="ARBA00023054"/>
    </source>
</evidence>
<evidence type="ECO:0000313" key="5">
    <source>
        <dbReference type="Proteomes" id="UP000551758"/>
    </source>
</evidence>
<organism evidence="4 5">
    <name type="scientific">Diceros bicornis minor</name>
    <name type="common">South-central black rhinoceros</name>
    <dbReference type="NCBI Taxonomy" id="77932"/>
    <lineage>
        <taxon>Eukaryota</taxon>
        <taxon>Metazoa</taxon>
        <taxon>Chordata</taxon>
        <taxon>Craniata</taxon>
        <taxon>Vertebrata</taxon>
        <taxon>Euteleostomi</taxon>
        <taxon>Mammalia</taxon>
        <taxon>Eutheria</taxon>
        <taxon>Laurasiatheria</taxon>
        <taxon>Perissodactyla</taxon>
        <taxon>Rhinocerotidae</taxon>
        <taxon>Diceros</taxon>
    </lineage>
</organism>
<protein>
    <recommendedName>
        <fullName evidence="6">Tumor protein D55</fullName>
    </recommendedName>
</protein>
<evidence type="ECO:0000256" key="3">
    <source>
        <dbReference type="SAM" id="MobiDB-lite"/>
    </source>
</evidence>
<name>A0A7J7EBJ4_DICBM</name>
<evidence type="ECO:0000256" key="1">
    <source>
        <dbReference type="ARBA" id="ARBA00005702"/>
    </source>
</evidence>
<dbReference type="Pfam" id="PF04201">
    <property type="entry name" value="TPD52"/>
    <property type="match status" value="1"/>
</dbReference>
<feature type="region of interest" description="Disordered" evidence="3">
    <location>
        <begin position="105"/>
        <end position="134"/>
    </location>
</feature>
<dbReference type="InterPro" id="IPR007327">
    <property type="entry name" value="TPD52"/>
</dbReference>
<sequence>MSAAAEEGGEECLYDMDGDRWSAVEPKLRSLKGPGNFLVCHLIDPLTERITVSKARSADSWIRAAYHPTGGESDPSGLDFDCTGQDYFSTGHQFDSLYQELDLDSLNEDPSSQPMPGAMTETAEGTYESHPTAQPGHLTEAEQEELISALTHLEAEIVTLRHALAAKQRRFVELRRKLGLTALVGLRQNLSKSWHDVQVSNAYMKQKTSAALFTMGSAICRKLGDMKSATFRSFEGLMGTMKSRVAGGRELGSDCLPSSAESGVSESGNDPVPGSGDDPVLESEDDLLPFLEPE</sequence>
<evidence type="ECO:0000313" key="4">
    <source>
        <dbReference type="EMBL" id="KAF5912776.1"/>
    </source>
</evidence>
<dbReference type="AlphaFoldDB" id="A0A7J7EBJ4"/>